<evidence type="ECO:0000313" key="5">
    <source>
        <dbReference type="Proteomes" id="UP000007360"/>
    </source>
</evidence>
<dbReference type="GO" id="GO:0006813">
    <property type="term" value="P:potassium ion transport"/>
    <property type="evidence" value="ECO:0007669"/>
    <property type="project" value="InterPro"/>
</dbReference>
<dbReference type="Gene3D" id="3.40.50.720">
    <property type="entry name" value="NAD(P)-binding Rossmann-like Domain"/>
    <property type="match status" value="1"/>
</dbReference>
<dbReference type="PANTHER" id="PTHR43833">
    <property type="entry name" value="POTASSIUM CHANNEL PROTEIN 2-RELATED-RELATED"/>
    <property type="match status" value="1"/>
</dbReference>
<dbReference type="EMBL" id="AMPO01000001">
    <property type="protein sequence ID" value="EKF86707.1"/>
    <property type="molecule type" value="Genomic_DNA"/>
</dbReference>
<name>K2R632_METFP</name>
<dbReference type="InterPro" id="IPR050721">
    <property type="entry name" value="Trk_Ktr_HKT_K-transport"/>
</dbReference>
<evidence type="ECO:0000259" key="3">
    <source>
        <dbReference type="PROSITE" id="PS51201"/>
    </source>
</evidence>
<reference evidence="4 5" key="1">
    <citation type="journal article" date="2012" name="J. Bacteriol.">
        <title>Draft genome sequence of Methanobacterium formicicum DSM 3637, an archaebacterium isolated from the methane producer amoeba Pelomyxa palustris.</title>
        <authorList>
            <person name="Gutierrez G."/>
        </authorList>
    </citation>
    <scope>NUCLEOTIDE SEQUENCE [LARGE SCALE GENOMIC DNA]</scope>
    <source>
        <strain evidence="5">DSM 3637 / PP1</strain>
    </source>
</reference>
<dbReference type="Pfam" id="PF07885">
    <property type="entry name" value="Ion_trans_2"/>
    <property type="match status" value="1"/>
</dbReference>
<evidence type="ECO:0000256" key="1">
    <source>
        <dbReference type="ARBA" id="ARBA00004651"/>
    </source>
</evidence>
<feature type="transmembrane region" description="Helical" evidence="2">
    <location>
        <begin position="21"/>
        <end position="40"/>
    </location>
</feature>
<gene>
    <name evidence="4" type="ORF">A994_00435</name>
</gene>
<dbReference type="Pfam" id="PF02829">
    <property type="entry name" value="3H"/>
    <property type="match status" value="3"/>
</dbReference>
<dbReference type="InterPro" id="IPR013099">
    <property type="entry name" value="K_chnl_dom"/>
</dbReference>
<dbReference type="Proteomes" id="UP000007360">
    <property type="component" value="Unassembled WGS sequence"/>
</dbReference>
<dbReference type="PROSITE" id="PS51201">
    <property type="entry name" value="RCK_N"/>
    <property type="match status" value="1"/>
</dbReference>
<protein>
    <recommendedName>
        <fullName evidence="3">RCK N-terminal domain-containing protein</fullName>
    </recommendedName>
</protein>
<dbReference type="Gene3D" id="3.30.1340.20">
    <property type="entry name" value="3H domain"/>
    <property type="match status" value="3"/>
</dbReference>
<evidence type="ECO:0000313" key="4">
    <source>
        <dbReference type="EMBL" id="EKF86707.1"/>
    </source>
</evidence>
<dbReference type="GO" id="GO:0036094">
    <property type="term" value="F:small molecule binding"/>
    <property type="evidence" value="ECO:0007669"/>
    <property type="project" value="InterPro"/>
</dbReference>
<evidence type="ECO:0000256" key="2">
    <source>
        <dbReference type="SAM" id="Phobius"/>
    </source>
</evidence>
<keyword evidence="2" id="KW-1133">Transmembrane helix</keyword>
<organism evidence="4 5">
    <name type="scientific">Methanobacterium formicicum (strain DSM 3637 / PP1)</name>
    <dbReference type="NCBI Taxonomy" id="1204725"/>
    <lineage>
        <taxon>Archaea</taxon>
        <taxon>Methanobacteriati</taxon>
        <taxon>Methanobacteriota</taxon>
        <taxon>Methanomada group</taxon>
        <taxon>Methanobacteria</taxon>
        <taxon>Methanobacteriales</taxon>
        <taxon>Methanobacteriaceae</taxon>
        <taxon>Methanobacterium</taxon>
    </lineage>
</organism>
<dbReference type="Pfam" id="PF02254">
    <property type="entry name" value="TrkA_N"/>
    <property type="match status" value="1"/>
</dbReference>
<dbReference type="OrthoDB" id="43518at2157"/>
<comment type="caution">
    <text evidence="4">The sequence shown here is derived from an EMBL/GenBank/DDBJ whole genome shotgun (WGS) entry which is preliminary data.</text>
</comment>
<comment type="subcellular location">
    <subcellularLocation>
        <location evidence="1">Cell membrane</location>
        <topology evidence="1">Multi-pass membrane protein</topology>
    </subcellularLocation>
</comment>
<dbReference type="GO" id="GO:0005886">
    <property type="term" value="C:plasma membrane"/>
    <property type="evidence" value="ECO:0007669"/>
    <property type="project" value="UniProtKB-SubCell"/>
</dbReference>
<dbReference type="SUPFAM" id="SSF51735">
    <property type="entry name" value="NAD(P)-binding Rossmann-fold domains"/>
    <property type="match status" value="1"/>
</dbReference>
<dbReference type="AlphaFoldDB" id="K2R632"/>
<dbReference type="InterPro" id="IPR003148">
    <property type="entry name" value="RCK_N"/>
</dbReference>
<keyword evidence="2" id="KW-0812">Transmembrane</keyword>
<feature type="transmembrane region" description="Helical" evidence="2">
    <location>
        <begin position="73"/>
        <end position="97"/>
    </location>
</feature>
<keyword evidence="2" id="KW-0472">Membrane</keyword>
<dbReference type="PATRIC" id="fig|1204725.3.peg.86"/>
<dbReference type="SUPFAM" id="SSF81324">
    <property type="entry name" value="Voltage-gated potassium channels"/>
    <property type="match status" value="1"/>
</dbReference>
<accession>K2R632</accession>
<proteinExistence type="predicted"/>
<dbReference type="InterPro" id="IPR035922">
    <property type="entry name" value="3H_dom_sf"/>
</dbReference>
<dbReference type="Gene3D" id="1.10.287.70">
    <property type="match status" value="1"/>
</dbReference>
<dbReference type="RefSeq" id="WP_004029263.1">
    <property type="nucleotide sequence ID" value="NZ_AMPO01000001.1"/>
</dbReference>
<feature type="transmembrane region" description="Helical" evidence="2">
    <location>
        <begin position="46"/>
        <end position="64"/>
    </location>
</feature>
<sequence length="642" mass="72595">MQTPSPSIPIVPSIPFSVIKYPIIAVVGLLIYGIIGSTVIMQLDPINAVYFTVITTATVGYGDISPHSPLQKFFVITLVLGGASLIAYAFTLIIMVVSMTVEDITSGARHRRMLKSVKNHFVLCGYGRVGSAVHNELLKRKQDVVIIEKDQKIVEQELWEEPDVLAIPGDATDENIMKDAGIERARGVIITTGEDVDNLFITLTAREIHPEIWIVTRASKKVNIKRLYRSGANKVISPESSGAEDIYFAAIQPTIMKITMMHDVRQIRKEAEIILKHGCTLENIEYHLPEFKEPLARKIGVSEMDQLDHFLDSLDKSPERKKSLERIYESVSGIHSHWISGPDKETLEKVAEDLKKEGLLLGVDLDEEEIKEVARKYGRLVEVVIKPEIKITESHDVRDIREEAEIILKHGCTLEDIEYYLPGFHEPLKRKVELKDTQEMDRFLKRLEEDSARMEAMERLYILSGGGIHSHRITGPDTKSLSNVERELKRKGFLLGVNLSQEEIFQKIKEYGRVSELLLRHEPGVTTDKKIIISNGGRILDSKHYLPGLEQVVTRKLYLKDNDDLKRCEEEYKKPDARRSLDALSHISRNIHSHTVSAADVKTIKKIIKMLDKSGLLLGADLPEKEIWEIVESAEPAGFCIE</sequence>
<keyword evidence="5" id="KW-1185">Reference proteome</keyword>
<feature type="domain" description="RCK N-terminal" evidence="3">
    <location>
        <begin position="118"/>
        <end position="237"/>
    </location>
</feature>
<dbReference type="InterPro" id="IPR036291">
    <property type="entry name" value="NAD(P)-bd_dom_sf"/>
</dbReference>
<dbReference type="InterPro" id="IPR004173">
    <property type="entry name" value="3H_domain"/>
</dbReference>
<dbReference type="PANTHER" id="PTHR43833:SF9">
    <property type="entry name" value="POTASSIUM CHANNEL PROTEIN YUGO-RELATED"/>
    <property type="match status" value="1"/>
</dbReference>
<dbReference type="SUPFAM" id="SSF75500">
    <property type="entry name" value="Putative transcriptional regulator TM1602, C-terminal domain"/>
    <property type="match status" value="3"/>
</dbReference>